<protein>
    <submittedName>
        <fullName evidence="1">Uncharacterized protein</fullName>
    </submittedName>
</protein>
<organism evidence="1 2">
    <name type="scientific">Rhododendron griersonianum</name>
    <dbReference type="NCBI Taxonomy" id="479676"/>
    <lineage>
        <taxon>Eukaryota</taxon>
        <taxon>Viridiplantae</taxon>
        <taxon>Streptophyta</taxon>
        <taxon>Embryophyta</taxon>
        <taxon>Tracheophyta</taxon>
        <taxon>Spermatophyta</taxon>
        <taxon>Magnoliopsida</taxon>
        <taxon>eudicotyledons</taxon>
        <taxon>Gunneridae</taxon>
        <taxon>Pentapetalae</taxon>
        <taxon>asterids</taxon>
        <taxon>Ericales</taxon>
        <taxon>Ericaceae</taxon>
        <taxon>Ericoideae</taxon>
        <taxon>Rhodoreae</taxon>
        <taxon>Rhododendron</taxon>
    </lineage>
</organism>
<name>A0AAV6L547_9ERIC</name>
<dbReference type="AlphaFoldDB" id="A0AAV6L547"/>
<dbReference type="EMBL" id="JACTNZ010000002">
    <property type="protein sequence ID" value="KAG5559816.1"/>
    <property type="molecule type" value="Genomic_DNA"/>
</dbReference>
<dbReference type="Proteomes" id="UP000823749">
    <property type="component" value="Chromosome 2"/>
</dbReference>
<accession>A0AAV6L547</accession>
<keyword evidence="2" id="KW-1185">Reference proteome</keyword>
<proteinExistence type="predicted"/>
<sequence length="202" mass="22364">MVSDTRNDSFSLQDVVLPSKESQNILDPVPVRRKGRPPTKRKEGVVEKFVILFYSFQVNADGNVFGTQESVANLNSFQGYTGQFMWPNMMPHNMQPNMAQAGTILPFPPTLCPTGIGSNQFCNNFQTSQSNMPSSLHSQVWRGQSGTQVWGAGQSSFLGQGWGGGQSSNHQSQGQSWEGGQHISYLEMMNIGDNGEQYKFFL</sequence>
<evidence type="ECO:0000313" key="2">
    <source>
        <dbReference type="Proteomes" id="UP000823749"/>
    </source>
</evidence>
<evidence type="ECO:0000313" key="1">
    <source>
        <dbReference type="EMBL" id="KAG5559816.1"/>
    </source>
</evidence>
<comment type="caution">
    <text evidence="1">The sequence shown here is derived from an EMBL/GenBank/DDBJ whole genome shotgun (WGS) entry which is preliminary data.</text>
</comment>
<gene>
    <name evidence="1" type="ORF">RHGRI_003194</name>
</gene>
<reference evidence="1" key="1">
    <citation type="submission" date="2020-08" db="EMBL/GenBank/DDBJ databases">
        <title>Plant Genome Project.</title>
        <authorList>
            <person name="Zhang R.-G."/>
        </authorList>
    </citation>
    <scope>NUCLEOTIDE SEQUENCE</scope>
    <source>
        <strain evidence="1">WSP0</strain>
        <tissue evidence="1">Leaf</tissue>
    </source>
</reference>